<reference evidence="1 2" key="1">
    <citation type="submission" date="2014-04" db="EMBL/GenBank/DDBJ databases">
        <authorList>
            <consortium name="DOE Joint Genome Institute"/>
            <person name="Kuo A."/>
            <person name="Kohler A."/>
            <person name="Nagy L.G."/>
            <person name="Floudas D."/>
            <person name="Copeland A."/>
            <person name="Barry K.W."/>
            <person name="Cichocki N."/>
            <person name="Veneault-Fourrey C."/>
            <person name="LaButti K."/>
            <person name="Lindquist E.A."/>
            <person name="Lipzen A."/>
            <person name="Lundell T."/>
            <person name="Morin E."/>
            <person name="Murat C."/>
            <person name="Sun H."/>
            <person name="Tunlid A."/>
            <person name="Henrissat B."/>
            <person name="Grigoriev I.V."/>
            <person name="Hibbett D.S."/>
            <person name="Martin F."/>
            <person name="Nordberg H.P."/>
            <person name="Cantor M.N."/>
            <person name="Hua S.X."/>
        </authorList>
    </citation>
    <scope>NUCLEOTIDE SEQUENCE [LARGE SCALE GENOMIC DNA]</scope>
    <source>
        <strain evidence="1 2">LaAM-08-1</strain>
    </source>
</reference>
<dbReference type="EMBL" id="KN838718">
    <property type="protein sequence ID" value="KIJ96534.1"/>
    <property type="molecule type" value="Genomic_DNA"/>
</dbReference>
<accession>A0A0C9WKQ3</accession>
<keyword evidence="2" id="KW-1185">Reference proteome</keyword>
<dbReference type="HOGENOM" id="CLU_2705180_0_0_1"/>
<evidence type="ECO:0000313" key="1">
    <source>
        <dbReference type="EMBL" id="KIJ96534.1"/>
    </source>
</evidence>
<gene>
    <name evidence="1" type="ORF">K443DRAFT_282059</name>
</gene>
<name>A0A0C9WKQ3_9AGAR</name>
<dbReference type="Proteomes" id="UP000054477">
    <property type="component" value="Unassembled WGS sequence"/>
</dbReference>
<organism evidence="1 2">
    <name type="scientific">Laccaria amethystina LaAM-08-1</name>
    <dbReference type="NCBI Taxonomy" id="1095629"/>
    <lineage>
        <taxon>Eukaryota</taxon>
        <taxon>Fungi</taxon>
        <taxon>Dikarya</taxon>
        <taxon>Basidiomycota</taxon>
        <taxon>Agaricomycotina</taxon>
        <taxon>Agaricomycetes</taxon>
        <taxon>Agaricomycetidae</taxon>
        <taxon>Agaricales</taxon>
        <taxon>Agaricineae</taxon>
        <taxon>Hydnangiaceae</taxon>
        <taxon>Laccaria</taxon>
    </lineage>
</organism>
<protein>
    <submittedName>
        <fullName evidence="1">Uncharacterized protein</fullName>
    </submittedName>
</protein>
<reference evidence="2" key="2">
    <citation type="submission" date="2015-01" db="EMBL/GenBank/DDBJ databases">
        <title>Evolutionary Origins and Diversification of the Mycorrhizal Mutualists.</title>
        <authorList>
            <consortium name="DOE Joint Genome Institute"/>
            <consortium name="Mycorrhizal Genomics Consortium"/>
            <person name="Kohler A."/>
            <person name="Kuo A."/>
            <person name="Nagy L.G."/>
            <person name="Floudas D."/>
            <person name="Copeland A."/>
            <person name="Barry K.W."/>
            <person name="Cichocki N."/>
            <person name="Veneault-Fourrey C."/>
            <person name="LaButti K."/>
            <person name="Lindquist E.A."/>
            <person name="Lipzen A."/>
            <person name="Lundell T."/>
            <person name="Morin E."/>
            <person name="Murat C."/>
            <person name="Riley R."/>
            <person name="Ohm R."/>
            <person name="Sun H."/>
            <person name="Tunlid A."/>
            <person name="Henrissat B."/>
            <person name="Grigoriev I.V."/>
            <person name="Hibbett D.S."/>
            <person name="Martin F."/>
        </authorList>
    </citation>
    <scope>NUCLEOTIDE SEQUENCE [LARGE SCALE GENOMIC DNA]</scope>
    <source>
        <strain evidence="2">LaAM-08-1</strain>
    </source>
</reference>
<proteinExistence type="predicted"/>
<evidence type="ECO:0000313" key="2">
    <source>
        <dbReference type="Proteomes" id="UP000054477"/>
    </source>
</evidence>
<dbReference type="AlphaFoldDB" id="A0A0C9WKQ3"/>
<sequence>MLKRAIFEHTQGSASSFKNKCFNKGSTFPCLIDKLKPEVALSTRLVCIRLLSAFISFEPSGTFRGPGTTSARR</sequence>